<gene>
    <name evidence="3" type="ORF">HNP71_000235</name>
</gene>
<evidence type="ECO:0000259" key="2">
    <source>
        <dbReference type="Pfam" id="PF09976"/>
    </source>
</evidence>
<keyword evidence="1" id="KW-0472">Membrane</keyword>
<keyword evidence="4" id="KW-1185">Reference proteome</keyword>
<evidence type="ECO:0000313" key="4">
    <source>
        <dbReference type="Proteomes" id="UP000553706"/>
    </source>
</evidence>
<evidence type="ECO:0000256" key="1">
    <source>
        <dbReference type="SAM" id="Phobius"/>
    </source>
</evidence>
<name>A0A840VK94_9PROT</name>
<dbReference type="Proteomes" id="UP000553706">
    <property type="component" value="Unassembled WGS sequence"/>
</dbReference>
<organism evidence="3 4">
    <name type="scientific">Acidocella aromatica</name>
    <dbReference type="NCBI Taxonomy" id="1303579"/>
    <lineage>
        <taxon>Bacteria</taxon>
        <taxon>Pseudomonadati</taxon>
        <taxon>Pseudomonadota</taxon>
        <taxon>Alphaproteobacteria</taxon>
        <taxon>Acetobacterales</taxon>
        <taxon>Acidocellaceae</taxon>
        <taxon>Acidocella</taxon>
    </lineage>
</organism>
<feature type="domain" description="Ancillary SecYEG translocon subunit/Cell division coordinator CpoB TPR" evidence="2">
    <location>
        <begin position="22"/>
        <end position="196"/>
    </location>
</feature>
<dbReference type="EMBL" id="JACHFJ010000001">
    <property type="protein sequence ID" value="MBB5372011.1"/>
    <property type="molecule type" value="Genomic_DNA"/>
</dbReference>
<evidence type="ECO:0000313" key="3">
    <source>
        <dbReference type="EMBL" id="MBB5372011.1"/>
    </source>
</evidence>
<comment type="caution">
    <text evidence="3">The sequence shown here is derived from an EMBL/GenBank/DDBJ whole genome shotgun (WGS) entry which is preliminary data.</text>
</comment>
<keyword evidence="1" id="KW-1133">Transmembrane helix</keyword>
<keyword evidence="1" id="KW-0812">Transmembrane</keyword>
<proteinExistence type="predicted"/>
<feature type="transmembrane region" description="Helical" evidence="1">
    <location>
        <begin position="24"/>
        <end position="41"/>
    </location>
</feature>
<dbReference type="RefSeq" id="WP_183265013.1">
    <property type="nucleotide sequence ID" value="NZ_JACHFJ010000001.1"/>
</dbReference>
<dbReference type="InterPro" id="IPR018704">
    <property type="entry name" value="SecYEG/CpoB_TPR"/>
</dbReference>
<reference evidence="3 4" key="1">
    <citation type="submission" date="2020-08" db="EMBL/GenBank/DDBJ databases">
        <title>Genomic Encyclopedia of Type Strains, Phase IV (KMG-IV): sequencing the most valuable type-strain genomes for metagenomic binning, comparative biology and taxonomic classification.</title>
        <authorList>
            <person name="Goeker M."/>
        </authorList>
    </citation>
    <scope>NUCLEOTIDE SEQUENCE [LARGE SCALE GENOMIC DNA]</scope>
    <source>
        <strain evidence="3 4">DSM 27026</strain>
    </source>
</reference>
<dbReference type="Pfam" id="PF09976">
    <property type="entry name" value="TPR_21"/>
    <property type="match status" value="1"/>
</dbReference>
<protein>
    <recommendedName>
        <fullName evidence="2">Ancillary SecYEG translocon subunit/Cell division coordinator CpoB TPR domain-containing protein</fullName>
    </recommendedName>
</protein>
<accession>A0A840VK94</accession>
<sequence>MVDIFDEVSEDLRHDRAVSLAKRYGGFLIAAMVLVLIGVGAEQAYTAHKAKLAEAAATQYLALSQSVDQQGAQLPPDQAVQAAQALNKFAASAPEGYKTLANLRAAGLYAAVGKLDQANALWTGVAQDGGADKLLRDLATLLWAQHALGAVPDTDIQARLQPLASTANPYHALAQEVEALTYLHQGNPDLAKALFTSLAADPTAPAGVRERAQGLLAQLNG</sequence>
<dbReference type="AlphaFoldDB" id="A0A840VK94"/>